<sequence>MKKVPVYIVAAFVVFFIITNPHAAADVAVNIASGIGQFAAGVVGGAK</sequence>
<accession>A0A8J7KLI0</accession>
<feature type="signal peptide" evidence="1">
    <location>
        <begin position="1"/>
        <end position="23"/>
    </location>
</feature>
<keyword evidence="3" id="KW-1185">Reference proteome</keyword>
<dbReference type="Proteomes" id="UP000622552">
    <property type="component" value="Unassembled WGS sequence"/>
</dbReference>
<feature type="chain" id="PRO_5039313410" evidence="1">
    <location>
        <begin position="24"/>
        <end position="47"/>
    </location>
</feature>
<evidence type="ECO:0000313" key="3">
    <source>
        <dbReference type="Proteomes" id="UP000622552"/>
    </source>
</evidence>
<comment type="caution">
    <text evidence="2">The sequence shown here is derived from an EMBL/GenBank/DDBJ whole genome shotgun (WGS) entry which is preliminary data.</text>
</comment>
<name>A0A8J7KLI0_9ACTN</name>
<reference evidence="2" key="1">
    <citation type="submission" date="2020-11" db="EMBL/GenBank/DDBJ databases">
        <title>Sequencing the genomes of 1000 actinobacteria strains.</title>
        <authorList>
            <person name="Klenk H.-P."/>
        </authorList>
    </citation>
    <scope>NUCLEOTIDE SEQUENCE</scope>
    <source>
        <strain evidence="2">DSM 45356</strain>
    </source>
</reference>
<evidence type="ECO:0000256" key="1">
    <source>
        <dbReference type="SAM" id="SignalP"/>
    </source>
</evidence>
<keyword evidence="1" id="KW-0732">Signal</keyword>
<dbReference type="AlphaFoldDB" id="A0A8J7KLI0"/>
<protein>
    <submittedName>
        <fullName evidence="2">Uncharacterized protein</fullName>
    </submittedName>
</protein>
<gene>
    <name evidence="2" type="ORF">IW245_005578</name>
</gene>
<dbReference type="RefSeq" id="WP_197008953.1">
    <property type="nucleotide sequence ID" value="NZ_BONS01000012.1"/>
</dbReference>
<proteinExistence type="predicted"/>
<evidence type="ECO:0000313" key="2">
    <source>
        <dbReference type="EMBL" id="MBG6139384.1"/>
    </source>
</evidence>
<dbReference type="EMBL" id="JADOUF010000001">
    <property type="protein sequence ID" value="MBG6139384.1"/>
    <property type="molecule type" value="Genomic_DNA"/>
</dbReference>
<organism evidence="2 3">
    <name type="scientific">Longispora fulva</name>
    <dbReference type="NCBI Taxonomy" id="619741"/>
    <lineage>
        <taxon>Bacteria</taxon>
        <taxon>Bacillati</taxon>
        <taxon>Actinomycetota</taxon>
        <taxon>Actinomycetes</taxon>
        <taxon>Micromonosporales</taxon>
        <taxon>Micromonosporaceae</taxon>
        <taxon>Longispora</taxon>
    </lineage>
</organism>